<dbReference type="EMBL" id="HBUF01543696">
    <property type="protein sequence ID" value="CAG6756056.1"/>
    <property type="molecule type" value="Transcribed_RNA"/>
</dbReference>
<dbReference type="EMBL" id="HBUF01029046">
    <property type="protein sequence ID" value="CAG6613972.1"/>
    <property type="molecule type" value="Transcribed_RNA"/>
</dbReference>
<feature type="compositionally biased region" description="Low complexity" evidence="2">
    <location>
        <begin position="48"/>
        <end position="61"/>
    </location>
</feature>
<dbReference type="AlphaFoldDB" id="A0A8D8PTU3"/>
<dbReference type="SMART" id="SM01152">
    <property type="entry name" value="DUF167"/>
    <property type="match status" value="1"/>
</dbReference>
<dbReference type="SUPFAM" id="SSF69786">
    <property type="entry name" value="YggU-like"/>
    <property type="match status" value="1"/>
</dbReference>
<feature type="region of interest" description="Disordered" evidence="2">
    <location>
        <begin position="34"/>
        <end position="64"/>
    </location>
</feature>
<name>A0A8D8PTU3_9HEMI</name>
<comment type="similarity">
    <text evidence="1">Belongs to the UPF0235 family.</text>
</comment>
<protein>
    <submittedName>
        <fullName evidence="3">UPF0235 protein C15orf40 homolog</fullName>
    </submittedName>
</protein>
<organism evidence="3">
    <name type="scientific">Cacopsylla melanoneura</name>
    <dbReference type="NCBI Taxonomy" id="428564"/>
    <lineage>
        <taxon>Eukaryota</taxon>
        <taxon>Metazoa</taxon>
        <taxon>Ecdysozoa</taxon>
        <taxon>Arthropoda</taxon>
        <taxon>Hexapoda</taxon>
        <taxon>Insecta</taxon>
        <taxon>Pterygota</taxon>
        <taxon>Neoptera</taxon>
        <taxon>Paraneoptera</taxon>
        <taxon>Hemiptera</taxon>
        <taxon>Sternorrhyncha</taxon>
        <taxon>Psylloidea</taxon>
        <taxon>Psyllidae</taxon>
        <taxon>Psyllinae</taxon>
        <taxon>Cacopsylla</taxon>
    </lineage>
</organism>
<evidence type="ECO:0000313" key="3">
    <source>
        <dbReference type="EMBL" id="CAG6613971.1"/>
    </source>
</evidence>
<dbReference type="PANTHER" id="PTHR13420">
    <property type="entry name" value="UPF0235 PROTEIN C15ORF40"/>
    <property type="match status" value="1"/>
</dbReference>
<dbReference type="GO" id="GO:0005737">
    <property type="term" value="C:cytoplasm"/>
    <property type="evidence" value="ECO:0007669"/>
    <property type="project" value="TreeGrafter"/>
</dbReference>
<dbReference type="NCBIfam" id="TIGR00251">
    <property type="entry name" value="DUF167 family protein"/>
    <property type="match status" value="1"/>
</dbReference>
<reference evidence="3" key="1">
    <citation type="submission" date="2021-05" db="EMBL/GenBank/DDBJ databases">
        <authorList>
            <person name="Alioto T."/>
            <person name="Alioto T."/>
            <person name="Gomez Garrido J."/>
        </authorList>
    </citation>
    <scope>NUCLEOTIDE SEQUENCE</scope>
</reference>
<accession>A0A8D8PTU3</accession>
<dbReference type="InterPro" id="IPR036591">
    <property type="entry name" value="YggU-like_sf"/>
</dbReference>
<dbReference type="EMBL" id="HBUF01202686">
    <property type="protein sequence ID" value="CAG6662438.1"/>
    <property type="molecule type" value="Transcribed_RNA"/>
</dbReference>
<dbReference type="Pfam" id="PF02594">
    <property type="entry name" value="DUF167"/>
    <property type="match status" value="1"/>
</dbReference>
<dbReference type="HAMAP" id="MF_00634">
    <property type="entry name" value="UPF0235"/>
    <property type="match status" value="1"/>
</dbReference>
<dbReference type="Gene3D" id="3.30.1200.10">
    <property type="entry name" value="YggU-like"/>
    <property type="match status" value="1"/>
</dbReference>
<evidence type="ECO:0000256" key="1">
    <source>
        <dbReference type="ARBA" id="ARBA00010364"/>
    </source>
</evidence>
<dbReference type="EMBL" id="HBUF01029045">
    <property type="protein sequence ID" value="CAG6613971.1"/>
    <property type="molecule type" value="Transcribed_RNA"/>
</dbReference>
<evidence type="ECO:0000256" key="2">
    <source>
        <dbReference type="SAM" id="MobiDB-lite"/>
    </source>
</evidence>
<proteinExistence type="inferred from homology"/>
<dbReference type="InterPro" id="IPR003746">
    <property type="entry name" value="DUF167"/>
</dbReference>
<dbReference type="EMBL" id="HBUF01202685">
    <property type="protein sequence ID" value="CAG6662437.1"/>
    <property type="molecule type" value="Transcribed_RNA"/>
</dbReference>
<sequence length="164" mass="17616">MNTALRYCLNCAPPVTFTVSYSVIFYSVLMGPKSSGEAKKAGGKSKKSTTTTITDKTSPISESPISLDKSGNIIIKIQAKPGAKQNAITNIMTEAVGVQINAPPVDGEANTELVKYMSKLLGLRKSDVTLDKGSKSRQKKICIDKNACSLDDVQRKLNEECNKG</sequence>
<dbReference type="PANTHER" id="PTHR13420:SF7">
    <property type="entry name" value="UPF0235 PROTEIN C15ORF40"/>
    <property type="match status" value="1"/>
</dbReference>